<protein>
    <submittedName>
        <fullName evidence="1">Uncharacterized protein</fullName>
    </submittedName>
</protein>
<comment type="caution">
    <text evidence="1">The sequence shown here is derived from an EMBL/GenBank/DDBJ whole genome shotgun (WGS) entry which is preliminary data.</text>
</comment>
<accession>A0A8S9R741</accession>
<proteinExistence type="predicted"/>
<sequence length="69" mass="7655">MISAHASGKSQIALIGFISSNRAPRYEPQLKPGANYSLQNFFATTIDQMNCSDAENRRLTKLPYNVAHV</sequence>
<evidence type="ECO:0000313" key="1">
    <source>
        <dbReference type="EMBL" id="KAF3558291.1"/>
    </source>
</evidence>
<dbReference type="AlphaFoldDB" id="A0A8S9R741"/>
<dbReference type="EMBL" id="QGKX02000996">
    <property type="protein sequence ID" value="KAF3558291.1"/>
    <property type="molecule type" value="Genomic_DNA"/>
</dbReference>
<dbReference type="Proteomes" id="UP000712600">
    <property type="component" value="Unassembled WGS sequence"/>
</dbReference>
<evidence type="ECO:0000313" key="2">
    <source>
        <dbReference type="Proteomes" id="UP000712600"/>
    </source>
</evidence>
<reference evidence="1" key="1">
    <citation type="submission" date="2019-12" db="EMBL/GenBank/DDBJ databases">
        <title>Genome sequencing and annotation of Brassica cretica.</title>
        <authorList>
            <person name="Studholme D.J."/>
            <person name="Sarris P."/>
        </authorList>
    </citation>
    <scope>NUCLEOTIDE SEQUENCE</scope>
    <source>
        <strain evidence="1">PFS-109/04</strain>
        <tissue evidence="1">Leaf</tissue>
    </source>
</reference>
<gene>
    <name evidence="1" type="ORF">F2Q69_00016016</name>
</gene>
<name>A0A8S9R741_BRACR</name>
<organism evidence="1 2">
    <name type="scientific">Brassica cretica</name>
    <name type="common">Mustard</name>
    <dbReference type="NCBI Taxonomy" id="69181"/>
    <lineage>
        <taxon>Eukaryota</taxon>
        <taxon>Viridiplantae</taxon>
        <taxon>Streptophyta</taxon>
        <taxon>Embryophyta</taxon>
        <taxon>Tracheophyta</taxon>
        <taxon>Spermatophyta</taxon>
        <taxon>Magnoliopsida</taxon>
        <taxon>eudicotyledons</taxon>
        <taxon>Gunneridae</taxon>
        <taxon>Pentapetalae</taxon>
        <taxon>rosids</taxon>
        <taxon>malvids</taxon>
        <taxon>Brassicales</taxon>
        <taxon>Brassicaceae</taxon>
        <taxon>Brassiceae</taxon>
        <taxon>Brassica</taxon>
    </lineage>
</organism>